<comment type="caution">
    <text evidence="2">The sequence shown here is derived from an EMBL/GenBank/DDBJ whole genome shotgun (WGS) entry which is preliminary data.</text>
</comment>
<keyword evidence="1" id="KW-0812">Transmembrane</keyword>
<dbReference type="InterPro" id="IPR025407">
    <property type="entry name" value="DUF4133"/>
</dbReference>
<evidence type="ECO:0000313" key="2">
    <source>
        <dbReference type="EMBL" id="MBC8769399.1"/>
    </source>
</evidence>
<proteinExistence type="predicted"/>
<reference evidence="2 3" key="1">
    <citation type="submission" date="2020-08" db="EMBL/GenBank/DDBJ databases">
        <title>Arenibacter gaetbuli sp. nov., isolated from a sand dune.</title>
        <authorList>
            <person name="Park S."/>
            <person name="Yoon J.-H."/>
        </authorList>
    </citation>
    <scope>NUCLEOTIDE SEQUENCE [LARGE SCALE GENOMIC DNA]</scope>
    <source>
        <strain evidence="2 3">BSSL-BM3</strain>
    </source>
</reference>
<dbReference type="RefSeq" id="WP_187586183.1">
    <property type="nucleotide sequence ID" value="NZ_JACLHY010000017.1"/>
</dbReference>
<name>A0ABR7QQQ3_9FLAO</name>
<organism evidence="2 3">
    <name type="scientific">Arenibacter arenosicollis</name>
    <dbReference type="NCBI Taxonomy" id="2762274"/>
    <lineage>
        <taxon>Bacteria</taxon>
        <taxon>Pseudomonadati</taxon>
        <taxon>Bacteroidota</taxon>
        <taxon>Flavobacteriia</taxon>
        <taxon>Flavobacteriales</taxon>
        <taxon>Flavobacteriaceae</taxon>
        <taxon>Arenibacter</taxon>
    </lineage>
</organism>
<evidence type="ECO:0000313" key="3">
    <source>
        <dbReference type="Proteomes" id="UP000618952"/>
    </source>
</evidence>
<feature type="transmembrane region" description="Helical" evidence="1">
    <location>
        <begin position="50"/>
        <end position="70"/>
    </location>
</feature>
<accession>A0ABR7QQQ3</accession>
<dbReference type="Proteomes" id="UP000618952">
    <property type="component" value="Unassembled WGS sequence"/>
</dbReference>
<keyword evidence="1" id="KW-0472">Membrane</keyword>
<keyword evidence="1" id="KW-1133">Transmembrane helix</keyword>
<evidence type="ECO:0000256" key="1">
    <source>
        <dbReference type="SAM" id="Phobius"/>
    </source>
</evidence>
<dbReference type="EMBL" id="JACLHY010000017">
    <property type="protein sequence ID" value="MBC8769399.1"/>
    <property type="molecule type" value="Genomic_DNA"/>
</dbReference>
<keyword evidence="3" id="KW-1185">Reference proteome</keyword>
<sequence>MENCHIPIKKGLQKDVYYKGLNAKYIFYCVYLGTTAIITGLVLSVFISMLLALLITGIAIVVVFMILLFYSRTYGANGFVKKLADTSKPDSIKIGNDYKNLLLWENR</sequence>
<dbReference type="Pfam" id="PF13571">
    <property type="entry name" value="DUF4133"/>
    <property type="match status" value="1"/>
</dbReference>
<feature type="transmembrane region" description="Helical" evidence="1">
    <location>
        <begin position="25"/>
        <end position="43"/>
    </location>
</feature>
<protein>
    <submittedName>
        <fullName evidence="2">DUF4133 domain-containing protein</fullName>
    </submittedName>
</protein>
<gene>
    <name evidence="2" type="ORF">H4O18_15485</name>
</gene>